<comment type="catalytic activity">
    <reaction evidence="1 10">
        <text>Endohydrolysis of (1-&gt;4)-beta-D-xylosidic linkages in xylans.</text>
        <dbReference type="EC" id="3.2.1.8"/>
    </reaction>
</comment>
<feature type="signal peptide" evidence="11">
    <location>
        <begin position="1"/>
        <end position="18"/>
    </location>
</feature>
<dbReference type="OrthoDB" id="3055998at2759"/>
<feature type="chain" id="PRO_5040110214" description="Beta-xylanase" evidence="11">
    <location>
        <begin position="19"/>
        <end position="354"/>
    </location>
</feature>
<dbReference type="Pfam" id="PF00331">
    <property type="entry name" value="Glyco_hydro_10"/>
    <property type="match status" value="1"/>
</dbReference>
<comment type="similarity">
    <text evidence="4 10">Belongs to the glycosyl hydrolase 10 (cellulase F) family.</text>
</comment>
<dbReference type="Gene3D" id="3.20.20.80">
    <property type="entry name" value="Glycosidases"/>
    <property type="match status" value="1"/>
</dbReference>
<reference evidence="13" key="1">
    <citation type="journal article" date="2021" name="IMA Fungus">
        <title>Genomic characterization of three marine fungi, including Emericellopsis atlantica sp. nov. with signatures of a generalist lifestyle and marine biomass degradation.</title>
        <authorList>
            <person name="Hagestad O.C."/>
            <person name="Hou L."/>
            <person name="Andersen J.H."/>
            <person name="Hansen E.H."/>
            <person name="Altermark B."/>
            <person name="Li C."/>
            <person name="Kuhnert E."/>
            <person name="Cox R.J."/>
            <person name="Crous P.W."/>
            <person name="Spatafora J.W."/>
            <person name="Lail K."/>
            <person name="Amirebrahimi M."/>
            <person name="Lipzen A."/>
            <person name="Pangilinan J."/>
            <person name="Andreopoulos W."/>
            <person name="Hayes R.D."/>
            <person name="Ng V."/>
            <person name="Grigoriev I.V."/>
            <person name="Jackson S.A."/>
            <person name="Sutton T.D.S."/>
            <person name="Dobson A.D.W."/>
            <person name="Rama T."/>
        </authorList>
    </citation>
    <scope>NUCLEOTIDE SEQUENCE</scope>
    <source>
        <strain evidence="13">TRa018bII</strain>
    </source>
</reference>
<dbReference type="InterPro" id="IPR017853">
    <property type="entry name" value="GH"/>
</dbReference>
<dbReference type="AlphaFoldDB" id="A0A9P8CBS6"/>
<evidence type="ECO:0000313" key="13">
    <source>
        <dbReference type="EMBL" id="KAG9239506.1"/>
    </source>
</evidence>
<evidence type="ECO:0000256" key="7">
    <source>
        <dbReference type="ARBA" id="ARBA00022801"/>
    </source>
</evidence>
<evidence type="ECO:0000256" key="10">
    <source>
        <dbReference type="RuleBase" id="RU361174"/>
    </source>
</evidence>
<keyword evidence="11" id="KW-0732">Signal</keyword>
<keyword evidence="7 10" id="KW-0378">Hydrolase</keyword>
<evidence type="ECO:0000256" key="9">
    <source>
        <dbReference type="ARBA" id="ARBA00023326"/>
    </source>
</evidence>
<comment type="subcellular location">
    <subcellularLocation>
        <location evidence="2">Secreted</location>
    </subcellularLocation>
</comment>
<comment type="pathway">
    <text evidence="3">Glycan degradation; xylan degradation.</text>
</comment>
<keyword evidence="5" id="KW-0964">Secreted</keyword>
<organism evidence="13 14">
    <name type="scientific">Amylocarpus encephaloides</name>
    <dbReference type="NCBI Taxonomy" id="45428"/>
    <lineage>
        <taxon>Eukaryota</taxon>
        <taxon>Fungi</taxon>
        <taxon>Dikarya</taxon>
        <taxon>Ascomycota</taxon>
        <taxon>Pezizomycotina</taxon>
        <taxon>Leotiomycetes</taxon>
        <taxon>Helotiales</taxon>
        <taxon>Helotiales incertae sedis</taxon>
        <taxon>Amylocarpus</taxon>
    </lineage>
</organism>
<dbReference type="SMART" id="SM00633">
    <property type="entry name" value="Glyco_10"/>
    <property type="match status" value="1"/>
</dbReference>
<keyword evidence="14" id="KW-1185">Reference proteome</keyword>
<dbReference type="SUPFAM" id="SSF51445">
    <property type="entry name" value="(Trans)glycosidases"/>
    <property type="match status" value="1"/>
</dbReference>
<evidence type="ECO:0000256" key="6">
    <source>
        <dbReference type="ARBA" id="ARBA00022651"/>
    </source>
</evidence>
<keyword evidence="6" id="KW-0858">Xylan degradation</keyword>
<dbReference type="PROSITE" id="PS51760">
    <property type="entry name" value="GH10_2"/>
    <property type="match status" value="1"/>
</dbReference>
<dbReference type="PRINTS" id="PR00134">
    <property type="entry name" value="GLHYDRLASE10"/>
</dbReference>
<dbReference type="Proteomes" id="UP000824998">
    <property type="component" value="Unassembled WGS sequence"/>
</dbReference>
<dbReference type="EC" id="3.2.1.8" evidence="10"/>
<dbReference type="GO" id="GO:0045493">
    <property type="term" value="P:xylan catabolic process"/>
    <property type="evidence" value="ECO:0007669"/>
    <property type="project" value="UniProtKB-KW"/>
</dbReference>
<comment type="caution">
    <text evidence="13">The sequence shown here is derived from an EMBL/GenBank/DDBJ whole genome shotgun (WGS) entry which is preliminary data.</text>
</comment>
<dbReference type="PANTHER" id="PTHR31490:SF35">
    <property type="entry name" value="ENDO-1,4-BETA-XYLANASE"/>
    <property type="match status" value="1"/>
</dbReference>
<evidence type="ECO:0000256" key="4">
    <source>
        <dbReference type="ARBA" id="ARBA00007495"/>
    </source>
</evidence>
<keyword evidence="10" id="KW-0326">Glycosidase</keyword>
<protein>
    <recommendedName>
        <fullName evidence="10">Beta-xylanase</fullName>
        <ecNumber evidence="10">3.2.1.8</ecNumber>
    </recommendedName>
</protein>
<dbReference type="EMBL" id="MU251358">
    <property type="protein sequence ID" value="KAG9239506.1"/>
    <property type="molecule type" value="Genomic_DNA"/>
</dbReference>
<evidence type="ECO:0000313" key="14">
    <source>
        <dbReference type="Proteomes" id="UP000824998"/>
    </source>
</evidence>
<evidence type="ECO:0000256" key="11">
    <source>
        <dbReference type="SAM" id="SignalP"/>
    </source>
</evidence>
<feature type="domain" description="GH10" evidence="12">
    <location>
        <begin position="23"/>
        <end position="334"/>
    </location>
</feature>
<keyword evidence="9 10" id="KW-0624">Polysaccharide degradation</keyword>
<evidence type="ECO:0000256" key="3">
    <source>
        <dbReference type="ARBA" id="ARBA00004851"/>
    </source>
</evidence>
<name>A0A9P8CBS6_9HELO</name>
<evidence type="ECO:0000256" key="8">
    <source>
        <dbReference type="ARBA" id="ARBA00023277"/>
    </source>
</evidence>
<sequence length="354" mass="37951">MRASSLFSAAVLLPQAFGQLGTLAKAKGLAYFGSATEIGELTDTAYKAIISDNTEFGQITPGNSQKWDTTEPTQGSFSFTNGDVITALAAKNSQLLRCHTLVWHSQLPSWVSGGTWTNATLTAVMENHITKVMEHYKGQCMHWDVVNEGFNDDGTYRTSIFYTTIGEAYIPLAFKAAAAADPAAKLYYNDYNIESSGAKSTATQRLVKSLKAQGVKIDGVGVQAHLIVGLTPSLAAQTANLEAFTALGVEVAYTELDIRHRSVPASTKQLATQANDYANTFNACLAVDACVGLTIWDWTDKYSWIPTFFPGQGQACLYNEDFTKKPAYHAVVNVLGGSASATKAAGSSYVEASS</sequence>
<dbReference type="GO" id="GO:0005576">
    <property type="term" value="C:extracellular region"/>
    <property type="evidence" value="ECO:0007669"/>
    <property type="project" value="UniProtKB-SubCell"/>
</dbReference>
<proteinExistence type="inferred from homology"/>
<evidence type="ECO:0000256" key="1">
    <source>
        <dbReference type="ARBA" id="ARBA00000681"/>
    </source>
</evidence>
<gene>
    <name evidence="13" type="ORF">BJ875DRAFT_479407</name>
</gene>
<keyword evidence="8 10" id="KW-0119">Carbohydrate metabolism</keyword>
<dbReference type="InterPro" id="IPR001000">
    <property type="entry name" value="GH10_dom"/>
</dbReference>
<accession>A0A9P8CBS6</accession>
<dbReference type="InterPro" id="IPR044846">
    <property type="entry name" value="GH10"/>
</dbReference>
<evidence type="ECO:0000256" key="2">
    <source>
        <dbReference type="ARBA" id="ARBA00004613"/>
    </source>
</evidence>
<dbReference type="GO" id="GO:0031176">
    <property type="term" value="F:endo-1,4-beta-xylanase activity"/>
    <property type="evidence" value="ECO:0007669"/>
    <property type="project" value="UniProtKB-EC"/>
</dbReference>
<evidence type="ECO:0000256" key="5">
    <source>
        <dbReference type="ARBA" id="ARBA00022525"/>
    </source>
</evidence>
<evidence type="ECO:0000259" key="12">
    <source>
        <dbReference type="PROSITE" id="PS51760"/>
    </source>
</evidence>
<dbReference type="PANTHER" id="PTHR31490">
    <property type="entry name" value="GLYCOSYL HYDROLASE"/>
    <property type="match status" value="1"/>
</dbReference>